<dbReference type="Proteomes" id="UP000035017">
    <property type="component" value="Unassembled WGS sequence"/>
</dbReference>
<accession>A0A0D0JD24</accession>
<organism evidence="4 5">
    <name type="scientific">Agrobacterium tumefaciens</name>
    <dbReference type="NCBI Taxonomy" id="358"/>
    <lineage>
        <taxon>Bacteria</taxon>
        <taxon>Pseudomonadati</taxon>
        <taxon>Pseudomonadota</taxon>
        <taxon>Alphaproteobacteria</taxon>
        <taxon>Hyphomicrobiales</taxon>
        <taxon>Rhizobiaceae</taxon>
        <taxon>Rhizobium/Agrobacterium group</taxon>
        <taxon>Agrobacterium</taxon>
        <taxon>Agrobacterium tumefaciens complex</taxon>
    </lineage>
</organism>
<dbReference type="InterPro" id="IPR012373">
    <property type="entry name" value="Ferrdict_sens_TM"/>
</dbReference>
<feature type="domain" description="FecR N-terminal" evidence="3">
    <location>
        <begin position="2"/>
        <end position="39"/>
    </location>
</feature>
<evidence type="ECO:0000256" key="1">
    <source>
        <dbReference type="SAM" id="Phobius"/>
    </source>
</evidence>
<sequence length="311" mass="33938">MDWFLRLREPSRSNSDDLAFAAWMGRSPTHQRAWAKACRTWEIMGETTPVNLPAWQAPTHKRNAKTRRFGKRPALGIGIAALTACLLAIVVGPTALTHYEADYTTTTAQTRRIVLDDGTTVDMSAESAIAVDFSGPKRRVRLLAGEAFFDVEPDANRPFTVDAGGELDITVVGTAFDVNVTPHLASIQLAHGIVDLSARQTGSSMRLQPGDSVSLDRVSGALSRTSTDVDAIAAWRDGKLFVQDVSIATVVAELQRYHPSWITVASGELGERRVTGLYDLSNPDHALEALVSPYGARVHHISPYLRVLSFF</sequence>
<dbReference type="EMBL" id="JXQV01000006">
    <property type="protein sequence ID" value="KIQ03867.1"/>
    <property type="molecule type" value="Genomic_DNA"/>
</dbReference>
<gene>
    <name evidence="4" type="ORF">RU07_06385</name>
</gene>
<dbReference type="InterPro" id="IPR006860">
    <property type="entry name" value="FecR"/>
</dbReference>
<dbReference type="PIRSF" id="PIRSF018266">
    <property type="entry name" value="FecR"/>
    <property type="match status" value="1"/>
</dbReference>
<comment type="caution">
    <text evidence="4">The sequence shown here is derived from an EMBL/GenBank/DDBJ whole genome shotgun (WGS) entry which is preliminary data.</text>
</comment>
<protein>
    <recommendedName>
        <fullName evidence="6">FecR family protein</fullName>
    </recommendedName>
</protein>
<keyword evidence="1" id="KW-1133">Transmembrane helix</keyword>
<feature type="transmembrane region" description="Helical" evidence="1">
    <location>
        <begin position="74"/>
        <end position="96"/>
    </location>
</feature>
<evidence type="ECO:0000313" key="5">
    <source>
        <dbReference type="Proteomes" id="UP000035017"/>
    </source>
</evidence>
<proteinExistence type="predicted"/>
<dbReference type="PANTHER" id="PTHR30273:SF2">
    <property type="entry name" value="PROTEIN FECR"/>
    <property type="match status" value="1"/>
</dbReference>
<evidence type="ECO:0008006" key="6">
    <source>
        <dbReference type="Google" id="ProtNLM"/>
    </source>
</evidence>
<dbReference type="Gene3D" id="2.60.120.1440">
    <property type="match status" value="1"/>
</dbReference>
<evidence type="ECO:0000313" key="4">
    <source>
        <dbReference type="EMBL" id="KIQ03867.1"/>
    </source>
</evidence>
<name>A0A0D0JD24_AGRTU</name>
<dbReference type="GO" id="GO:0016989">
    <property type="term" value="F:sigma factor antagonist activity"/>
    <property type="evidence" value="ECO:0007669"/>
    <property type="project" value="TreeGrafter"/>
</dbReference>
<dbReference type="Pfam" id="PF04773">
    <property type="entry name" value="FecR"/>
    <property type="match status" value="1"/>
</dbReference>
<evidence type="ECO:0000259" key="3">
    <source>
        <dbReference type="Pfam" id="PF16220"/>
    </source>
</evidence>
<dbReference type="PANTHER" id="PTHR30273">
    <property type="entry name" value="PERIPLASMIC SIGNAL SENSOR AND SIGMA FACTOR ACTIVATOR FECR-RELATED"/>
    <property type="match status" value="1"/>
</dbReference>
<feature type="domain" description="FecR protein" evidence="2">
    <location>
        <begin position="102"/>
        <end position="194"/>
    </location>
</feature>
<reference evidence="4 5" key="1">
    <citation type="submission" date="2014-12" db="EMBL/GenBank/DDBJ databases">
        <title>16Stimator: statistical estimation of ribosomal gene copy numbers from draft genome assemblies.</title>
        <authorList>
            <person name="Perisin M.A."/>
            <person name="Vetter M."/>
            <person name="Gilbert J.A."/>
            <person name="Bergelson J."/>
        </authorList>
    </citation>
    <scope>NUCLEOTIDE SEQUENCE [LARGE SCALE GENOMIC DNA]</scope>
    <source>
        <strain evidence="4 5">MEJ076</strain>
    </source>
</reference>
<dbReference type="Pfam" id="PF16220">
    <property type="entry name" value="DUF4880"/>
    <property type="match status" value="1"/>
</dbReference>
<dbReference type="Gene3D" id="3.55.50.30">
    <property type="match status" value="1"/>
</dbReference>
<keyword evidence="1" id="KW-0472">Membrane</keyword>
<dbReference type="InterPro" id="IPR032623">
    <property type="entry name" value="FecR_N"/>
</dbReference>
<keyword evidence="1" id="KW-0812">Transmembrane</keyword>
<dbReference type="AlphaFoldDB" id="A0A0D0JD24"/>
<evidence type="ECO:0000259" key="2">
    <source>
        <dbReference type="Pfam" id="PF04773"/>
    </source>
</evidence>